<organism evidence="11 12">
    <name type="scientific">Anaeromyces robustus</name>
    <dbReference type="NCBI Taxonomy" id="1754192"/>
    <lineage>
        <taxon>Eukaryota</taxon>
        <taxon>Fungi</taxon>
        <taxon>Fungi incertae sedis</taxon>
        <taxon>Chytridiomycota</taxon>
        <taxon>Chytridiomycota incertae sedis</taxon>
        <taxon>Neocallimastigomycetes</taxon>
        <taxon>Neocallimastigales</taxon>
        <taxon>Neocallimastigaceae</taxon>
        <taxon>Anaeromyces</taxon>
    </lineage>
</organism>
<dbReference type="EMBL" id="MCFG01000231">
    <property type="protein sequence ID" value="ORX77881.1"/>
    <property type="molecule type" value="Genomic_DNA"/>
</dbReference>
<keyword evidence="9" id="KW-0325">Glycoprotein</keyword>
<gene>
    <name evidence="11" type="ORF">BCR32DRAFT_295348</name>
</gene>
<proteinExistence type="inferred from homology"/>
<dbReference type="GO" id="GO:0016020">
    <property type="term" value="C:membrane"/>
    <property type="evidence" value="ECO:0007669"/>
    <property type="project" value="UniProtKB-SubCell"/>
</dbReference>
<dbReference type="STRING" id="1754192.A0A1Y1WWE6"/>
<evidence type="ECO:0000256" key="5">
    <source>
        <dbReference type="ARBA" id="ARBA00022692"/>
    </source>
</evidence>
<keyword evidence="6" id="KW-0735">Signal-anchor</keyword>
<comment type="caution">
    <text evidence="11">The sequence shown here is derived from an EMBL/GenBank/DDBJ whole genome shotgun (WGS) entry which is preliminary data.</text>
</comment>
<keyword evidence="5 10" id="KW-0812">Transmembrane</keyword>
<comment type="subcellular location">
    <subcellularLocation>
        <location evidence="1">Membrane</location>
        <topology evidence="1">Single-pass type II membrane protein</topology>
    </subcellularLocation>
</comment>
<dbReference type="GO" id="GO:0006493">
    <property type="term" value="P:protein O-linked glycosylation"/>
    <property type="evidence" value="ECO:0007669"/>
    <property type="project" value="TreeGrafter"/>
</dbReference>
<dbReference type="GO" id="GO:0005794">
    <property type="term" value="C:Golgi apparatus"/>
    <property type="evidence" value="ECO:0007669"/>
    <property type="project" value="TreeGrafter"/>
</dbReference>
<evidence type="ECO:0000256" key="2">
    <source>
        <dbReference type="ARBA" id="ARBA00009105"/>
    </source>
</evidence>
<dbReference type="GO" id="GO:0000033">
    <property type="term" value="F:alpha-1,3-mannosyltransferase activity"/>
    <property type="evidence" value="ECO:0007669"/>
    <property type="project" value="TreeGrafter"/>
</dbReference>
<evidence type="ECO:0000256" key="1">
    <source>
        <dbReference type="ARBA" id="ARBA00004606"/>
    </source>
</evidence>
<evidence type="ECO:0000256" key="9">
    <source>
        <dbReference type="ARBA" id="ARBA00023180"/>
    </source>
</evidence>
<evidence type="ECO:0008006" key="13">
    <source>
        <dbReference type="Google" id="ProtNLM"/>
    </source>
</evidence>
<dbReference type="SUPFAM" id="SSF53448">
    <property type="entry name" value="Nucleotide-diphospho-sugar transferases"/>
    <property type="match status" value="1"/>
</dbReference>
<evidence type="ECO:0000313" key="11">
    <source>
        <dbReference type="EMBL" id="ORX77881.1"/>
    </source>
</evidence>
<keyword evidence="3" id="KW-0328">Glycosyltransferase</keyword>
<evidence type="ECO:0000256" key="4">
    <source>
        <dbReference type="ARBA" id="ARBA00022679"/>
    </source>
</evidence>
<evidence type="ECO:0000256" key="7">
    <source>
        <dbReference type="ARBA" id="ARBA00022989"/>
    </source>
</evidence>
<dbReference type="Pfam" id="PF11051">
    <property type="entry name" value="Mannosyl_trans3"/>
    <property type="match status" value="1"/>
</dbReference>
<dbReference type="OrthoDB" id="430354at2759"/>
<keyword evidence="7 10" id="KW-1133">Transmembrane helix</keyword>
<name>A0A1Y1WWE6_9FUNG</name>
<evidence type="ECO:0000256" key="6">
    <source>
        <dbReference type="ARBA" id="ARBA00022968"/>
    </source>
</evidence>
<feature type="transmembrane region" description="Helical" evidence="10">
    <location>
        <begin position="9"/>
        <end position="28"/>
    </location>
</feature>
<comment type="similarity">
    <text evidence="2">Belongs to the MNN1/MNT family.</text>
</comment>
<dbReference type="PANTHER" id="PTHR31392:SF1">
    <property type="entry name" value="ALPHA-1,3-MANNOSYLTRANSFERASE MNN1-RELATED"/>
    <property type="match status" value="1"/>
</dbReference>
<accession>A0A1Y1WWE6</accession>
<reference evidence="11 12" key="2">
    <citation type="submission" date="2016-08" db="EMBL/GenBank/DDBJ databases">
        <title>Pervasive Adenine N6-methylation of Active Genes in Fungi.</title>
        <authorList>
            <consortium name="DOE Joint Genome Institute"/>
            <person name="Mondo S.J."/>
            <person name="Dannebaum R.O."/>
            <person name="Kuo R.C."/>
            <person name="Labutti K."/>
            <person name="Haridas S."/>
            <person name="Kuo A."/>
            <person name="Salamov A."/>
            <person name="Ahrendt S.R."/>
            <person name="Lipzen A."/>
            <person name="Sullivan W."/>
            <person name="Andreopoulos W.B."/>
            <person name="Clum A."/>
            <person name="Lindquist E."/>
            <person name="Daum C."/>
            <person name="Ramamoorthy G.K."/>
            <person name="Gryganskyi A."/>
            <person name="Culley D."/>
            <person name="Magnuson J.K."/>
            <person name="James T.Y."/>
            <person name="O'Malley M.A."/>
            <person name="Stajich J.E."/>
            <person name="Spatafora J.W."/>
            <person name="Visel A."/>
            <person name="Grigoriev I.V."/>
        </authorList>
    </citation>
    <scope>NUCLEOTIDE SEQUENCE [LARGE SCALE GENOMIC DNA]</scope>
    <source>
        <strain evidence="11 12">S4</strain>
    </source>
</reference>
<evidence type="ECO:0000256" key="3">
    <source>
        <dbReference type="ARBA" id="ARBA00022676"/>
    </source>
</evidence>
<dbReference type="PANTHER" id="PTHR31392">
    <property type="entry name" value="ALPHA-1,3-MANNOSYLTRANSFERASE MNN1-RELATED"/>
    <property type="match status" value="1"/>
</dbReference>
<dbReference type="InterPro" id="IPR022751">
    <property type="entry name" value="Alpha_mannosyltransferase"/>
</dbReference>
<reference evidence="11 12" key="1">
    <citation type="submission" date="2016-08" db="EMBL/GenBank/DDBJ databases">
        <title>A Parts List for Fungal Cellulosomes Revealed by Comparative Genomics.</title>
        <authorList>
            <consortium name="DOE Joint Genome Institute"/>
            <person name="Haitjema C.H."/>
            <person name="Gilmore S.P."/>
            <person name="Henske J.K."/>
            <person name="Solomon K.V."/>
            <person name="De Groot R."/>
            <person name="Kuo A."/>
            <person name="Mondo S.J."/>
            <person name="Salamov A.A."/>
            <person name="Labutti K."/>
            <person name="Zhao Z."/>
            <person name="Chiniquy J."/>
            <person name="Barry K."/>
            <person name="Brewer H.M."/>
            <person name="Purvine S.O."/>
            <person name="Wright A.T."/>
            <person name="Boxma B."/>
            <person name="Van Alen T."/>
            <person name="Hackstein J.H."/>
            <person name="Baker S.E."/>
            <person name="Grigoriev I.V."/>
            <person name="O'Malley M.A."/>
        </authorList>
    </citation>
    <scope>NUCLEOTIDE SEQUENCE [LARGE SCALE GENOMIC DNA]</scope>
    <source>
        <strain evidence="11 12">S4</strain>
    </source>
</reference>
<dbReference type="InterPro" id="IPR029044">
    <property type="entry name" value="Nucleotide-diphossugar_trans"/>
</dbReference>
<keyword evidence="12" id="KW-1185">Reference proteome</keyword>
<keyword evidence="4" id="KW-0808">Transferase</keyword>
<sequence>MTKFKKKSIFITIFFIIIICILFIEIYYQNNELVHTLKLKGSKSLLDNSIDDDYYSYESTDIIDNSIDDDYYSDESTDTINKLMDDSKDNIENEIDEEVLIKENIDHNIDKLLYKEFDRKLDVHEFINLRNREELHTALWYSVFGKYDQSNNNEDDLMSYKNNIIEKSLYMFNETYVKDSTREQKLLTALHKSLYPWLYGFHYSSLGDIIKLSNGRGIVIGTGDFHFVYARSSIDTIRNVLNCTLPIEVFYCGEDDLSEENRSILKKFKDVDVIDISQYFDRSIVNLKSFAVKPYSILASKFEEVILMDADALYIRNPEELYEDEGYIKTGTLYFQDRSINPGPNPGLTWLKSWMEDPLPETKSLRYYNELTAYEMESSTVLIHKTKNLLGLLAICKLNEEKYRNDVLYKMTYGDKETFWIGFDMARQHYYMHPTPCVFVGKMYVYPEGMLSNKLCGLNGHIVNGKLMYWNGSLIKNKNDKTKSLIFFDSYSITNNNSKWSHDLLCLILNEQQPIYFDEEEKETVKKIIDRENELHIVLPSQ</sequence>
<evidence type="ECO:0000256" key="10">
    <source>
        <dbReference type="SAM" id="Phobius"/>
    </source>
</evidence>
<dbReference type="AlphaFoldDB" id="A0A1Y1WWE6"/>
<keyword evidence="8 10" id="KW-0472">Membrane</keyword>
<protein>
    <recommendedName>
        <fullName evidence="13">Nucleotide-diphospho-sugar transferase</fullName>
    </recommendedName>
</protein>
<dbReference type="Proteomes" id="UP000193944">
    <property type="component" value="Unassembled WGS sequence"/>
</dbReference>
<evidence type="ECO:0000256" key="8">
    <source>
        <dbReference type="ARBA" id="ARBA00023136"/>
    </source>
</evidence>
<evidence type="ECO:0000313" key="12">
    <source>
        <dbReference type="Proteomes" id="UP000193944"/>
    </source>
</evidence>